<reference evidence="1" key="1">
    <citation type="submission" date="2019-11" db="EMBL/GenBank/DDBJ databases">
        <title>Characterization of Clostridium perfringens isolates from swine manure treated agricultural soils.</title>
        <authorList>
            <person name="Wushke S.T."/>
        </authorList>
    </citation>
    <scope>NUCLEOTIDE SEQUENCE</scope>
    <source>
        <strain evidence="1">V2</strain>
    </source>
</reference>
<dbReference type="Proteomes" id="UP001292368">
    <property type="component" value="Unassembled WGS sequence"/>
</dbReference>
<dbReference type="InterPro" id="IPR011257">
    <property type="entry name" value="DNA_glycosylase"/>
</dbReference>
<dbReference type="Gene3D" id="1.10.340.30">
    <property type="entry name" value="Hypothetical protein, domain 2"/>
    <property type="match status" value="1"/>
</dbReference>
<comment type="caution">
    <text evidence="1">The sequence shown here is derived from an EMBL/GenBank/DDBJ whole genome shotgun (WGS) entry which is preliminary data.</text>
</comment>
<accession>A0AAW9IJM5</accession>
<protein>
    <submittedName>
        <fullName evidence="1">DNA-3-methyladenine glycosylase 2 family protein</fullName>
    </submittedName>
</protein>
<organism evidence="1 2">
    <name type="scientific">Clostridium perfringens</name>
    <dbReference type="NCBI Taxonomy" id="1502"/>
    <lineage>
        <taxon>Bacteria</taxon>
        <taxon>Bacillati</taxon>
        <taxon>Bacillota</taxon>
        <taxon>Clostridia</taxon>
        <taxon>Eubacteriales</taxon>
        <taxon>Clostridiaceae</taxon>
        <taxon>Clostridium</taxon>
    </lineage>
</organism>
<proteinExistence type="predicted"/>
<sequence length="114" mass="13177">MSENLRLVIFLYFEYGDNEINYLKSKDRALGVAIDKIGHINREVDIDLFSSVVHHIIGQQISTTAQATIWRRMNEALDDITVETICGTDINKIQRFGITFNKAVYIMYFEESVQ</sequence>
<name>A0AAW9IJM5_CLOPF</name>
<dbReference type="SUPFAM" id="SSF48150">
    <property type="entry name" value="DNA-glycosylase"/>
    <property type="match status" value="1"/>
</dbReference>
<evidence type="ECO:0000313" key="2">
    <source>
        <dbReference type="Proteomes" id="UP001292368"/>
    </source>
</evidence>
<dbReference type="AlphaFoldDB" id="A0AAW9IJM5"/>
<gene>
    <name evidence="1" type="ORF">GNF77_14910</name>
</gene>
<evidence type="ECO:0000313" key="1">
    <source>
        <dbReference type="EMBL" id="MDZ5010173.1"/>
    </source>
</evidence>
<dbReference type="GO" id="GO:0006281">
    <property type="term" value="P:DNA repair"/>
    <property type="evidence" value="ECO:0007669"/>
    <property type="project" value="InterPro"/>
</dbReference>
<dbReference type="GO" id="GO:0003824">
    <property type="term" value="F:catalytic activity"/>
    <property type="evidence" value="ECO:0007669"/>
    <property type="project" value="InterPro"/>
</dbReference>
<feature type="non-terminal residue" evidence="1">
    <location>
        <position position="114"/>
    </location>
</feature>
<dbReference type="EMBL" id="WNVM01000109">
    <property type="protein sequence ID" value="MDZ5010173.1"/>
    <property type="molecule type" value="Genomic_DNA"/>
</dbReference>